<evidence type="ECO:0000256" key="1">
    <source>
        <dbReference type="ARBA" id="ARBA00005568"/>
    </source>
</evidence>
<dbReference type="Pfam" id="PF03328">
    <property type="entry name" value="HpcH_HpaI"/>
    <property type="match status" value="1"/>
</dbReference>
<keyword evidence="6" id="KW-1185">Reference proteome</keyword>
<dbReference type="SUPFAM" id="SSF51621">
    <property type="entry name" value="Phosphoenolpyruvate/pyruvate domain"/>
    <property type="match status" value="1"/>
</dbReference>
<evidence type="ECO:0000313" key="6">
    <source>
        <dbReference type="Proteomes" id="UP000298133"/>
    </source>
</evidence>
<comment type="similarity">
    <text evidence="1">Belongs to the HpcH/HpaI aldolase family.</text>
</comment>
<proteinExistence type="inferred from homology"/>
<evidence type="ECO:0000313" key="5">
    <source>
        <dbReference type="EMBL" id="TFH67442.1"/>
    </source>
</evidence>
<gene>
    <name evidence="5" type="ORF">E3W66_08095</name>
</gene>
<dbReference type="GO" id="GO:0005737">
    <property type="term" value="C:cytoplasm"/>
    <property type="evidence" value="ECO:0007669"/>
    <property type="project" value="TreeGrafter"/>
</dbReference>
<comment type="caution">
    <text evidence="5">The sequence shown here is derived from an EMBL/GenBank/DDBJ whole genome shotgun (WGS) entry which is preliminary data.</text>
</comment>
<dbReference type="Gene3D" id="3.20.20.60">
    <property type="entry name" value="Phosphoenolpyruvate-binding domains"/>
    <property type="match status" value="1"/>
</dbReference>
<dbReference type="Proteomes" id="UP000298133">
    <property type="component" value="Unassembled WGS sequence"/>
</dbReference>
<reference evidence="5 6" key="1">
    <citation type="submission" date="2019-03" db="EMBL/GenBank/DDBJ databases">
        <title>Draft genome of Gammaproteobacteria bacterium LSUCC0057, a member of the SAR92 clade.</title>
        <authorList>
            <person name="Lanclos V.C."/>
            <person name="Doiron C."/>
            <person name="Henson M.W."/>
            <person name="Thrash J.C."/>
        </authorList>
    </citation>
    <scope>NUCLEOTIDE SEQUENCE [LARGE SCALE GENOMIC DNA]</scope>
    <source>
        <strain evidence="5 6">LSUCC0057</strain>
    </source>
</reference>
<dbReference type="GO" id="GO:0046872">
    <property type="term" value="F:metal ion binding"/>
    <property type="evidence" value="ECO:0007669"/>
    <property type="project" value="UniProtKB-KW"/>
</dbReference>
<dbReference type="GO" id="GO:0016832">
    <property type="term" value="F:aldehyde-lyase activity"/>
    <property type="evidence" value="ECO:0007669"/>
    <property type="project" value="TreeGrafter"/>
</dbReference>
<keyword evidence="3" id="KW-0456">Lyase</keyword>
<dbReference type="PANTHER" id="PTHR30502:SF0">
    <property type="entry name" value="PHOSPHOENOLPYRUVATE CARBOXYLASE FAMILY PROTEIN"/>
    <property type="match status" value="1"/>
</dbReference>
<dbReference type="PANTHER" id="PTHR30502">
    <property type="entry name" value="2-KETO-3-DEOXY-L-RHAMNONATE ALDOLASE"/>
    <property type="match status" value="1"/>
</dbReference>
<accession>A0A4Y8UGE2</accession>
<protein>
    <submittedName>
        <fullName evidence="5">Aldolase</fullName>
    </submittedName>
</protein>
<organism evidence="5 6">
    <name type="scientific">Gammaproteobacteria bacterium LSUCC0057</name>
    <dbReference type="NCBI Taxonomy" id="2559237"/>
    <lineage>
        <taxon>Bacteria</taxon>
        <taxon>Pseudomonadati</taxon>
        <taxon>Pseudomonadota</taxon>
        <taxon>Gammaproteobacteria</taxon>
        <taxon>Cellvibrionales</taxon>
        <taxon>Porticoccaceae</taxon>
        <taxon>SAR92 clade</taxon>
    </lineage>
</organism>
<keyword evidence="2" id="KW-0479">Metal-binding</keyword>
<sequence length="261" mass="27352">MHNIALNRWRNQQPSYGAWINLPDIHIAETLGRLGTDWLCFDLQHGLMDYRDLTQLLPAITGLEVTALVRVAANQPDQIGKVLDAGAHGVIVPMVNSADDAARAAAACRYPPQGNRSVGPMRDALLEGLGYLASANAEVACIAMIETEEGLANVEAIAATEGVDALFVGPMDLCYGLGLAPGSFTDSAFVAAIERIKAACRAADIAAGMFGYNAEMAASSLASGFQFASIGTDISFIRAGAAQAFATARGEELTEATRGGY</sequence>
<evidence type="ECO:0000259" key="4">
    <source>
        <dbReference type="Pfam" id="PF03328"/>
    </source>
</evidence>
<evidence type="ECO:0000256" key="3">
    <source>
        <dbReference type="ARBA" id="ARBA00023239"/>
    </source>
</evidence>
<evidence type="ECO:0000256" key="2">
    <source>
        <dbReference type="ARBA" id="ARBA00022723"/>
    </source>
</evidence>
<dbReference type="InterPro" id="IPR050251">
    <property type="entry name" value="HpcH-HpaI_aldolase"/>
</dbReference>
<dbReference type="EMBL" id="SPIA01000003">
    <property type="protein sequence ID" value="TFH67442.1"/>
    <property type="molecule type" value="Genomic_DNA"/>
</dbReference>
<name>A0A4Y8UGE2_9GAMM</name>
<dbReference type="AlphaFoldDB" id="A0A4Y8UGE2"/>
<feature type="domain" description="HpcH/HpaI aldolase/citrate lyase" evidence="4">
    <location>
        <begin position="17"/>
        <end position="235"/>
    </location>
</feature>
<dbReference type="InterPro" id="IPR015813">
    <property type="entry name" value="Pyrv/PenolPyrv_kinase-like_dom"/>
</dbReference>
<dbReference type="OrthoDB" id="86160at2"/>
<dbReference type="InterPro" id="IPR040442">
    <property type="entry name" value="Pyrv_kinase-like_dom_sf"/>
</dbReference>
<dbReference type="InterPro" id="IPR005000">
    <property type="entry name" value="Aldolase/citrate-lyase_domain"/>
</dbReference>